<proteinExistence type="inferred from homology"/>
<dbReference type="InterPro" id="IPR022346">
    <property type="entry name" value="T2SS_GspH"/>
</dbReference>
<evidence type="ECO:0000256" key="3">
    <source>
        <dbReference type="ARBA" id="ARBA00022475"/>
    </source>
</evidence>
<evidence type="ECO:0000313" key="13">
    <source>
        <dbReference type="Proteomes" id="UP000001625"/>
    </source>
</evidence>
<keyword evidence="7" id="KW-1133">Transmembrane helix</keyword>
<evidence type="ECO:0000256" key="7">
    <source>
        <dbReference type="ARBA" id="ARBA00022989"/>
    </source>
</evidence>
<dbReference type="GO" id="GO:0005886">
    <property type="term" value="C:plasma membrane"/>
    <property type="evidence" value="ECO:0007669"/>
    <property type="project" value="UniProtKB-SubCell"/>
</dbReference>
<dbReference type="Proteomes" id="UP000001625">
    <property type="component" value="Chromosome"/>
</dbReference>
<sequence precursor="true">MTLVEIMVALAIVFILFAAAAPNFSDWIQNTKIRSATESMLNGLAIAKNEAVHRNTTAQFVTCASNDSSWDVVVSSAAANTNVCNTVANAGVERVQSQILQGGSTNASVNAGQATIAFNGLGRQVSSTDLLVGGATPNPSVAVNIDVSANLSGASCYCPAANAGCGYPPAISYSTTGKLRCLRIVVSSGGQVRMCDPALTPNTPQGC</sequence>
<keyword evidence="13" id="KW-1185">Reference proteome</keyword>
<feature type="domain" description="General secretion pathway GspH" evidence="11">
    <location>
        <begin position="36"/>
        <end position="149"/>
    </location>
</feature>
<dbReference type="GO" id="GO:0015627">
    <property type="term" value="C:type II protein secretion system complex"/>
    <property type="evidence" value="ECO:0007669"/>
    <property type="project" value="InterPro"/>
</dbReference>
<dbReference type="InterPro" id="IPR045584">
    <property type="entry name" value="Pilin-like"/>
</dbReference>
<evidence type="ECO:0000256" key="1">
    <source>
        <dbReference type="ARBA" id="ARBA00004377"/>
    </source>
</evidence>
<accession>D5CTZ9</accession>
<keyword evidence="3" id="KW-1003">Cell membrane</keyword>
<dbReference type="AlphaFoldDB" id="D5CTZ9"/>
<organism evidence="12 13">
    <name type="scientific">Sideroxydans lithotrophicus (strain ES-1)</name>
    <dbReference type="NCBI Taxonomy" id="580332"/>
    <lineage>
        <taxon>Bacteria</taxon>
        <taxon>Pseudomonadati</taxon>
        <taxon>Pseudomonadota</taxon>
        <taxon>Betaproteobacteria</taxon>
        <taxon>Nitrosomonadales</taxon>
        <taxon>Gallionellaceae</taxon>
        <taxon>Sideroxydans</taxon>
    </lineage>
</organism>
<dbReference type="EMBL" id="CP001965">
    <property type="protein sequence ID" value="ADE12311.1"/>
    <property type="molecule type" value="Genomic_DNA"/>
</dbReference>
<evidence type="ECO:0000256" key="4">
    <source>
        <dbReference type="ARBA" id="ARBA00022481"/>
    </source>
</evidence>
<keyword evidence="4" id="KW-0488">Methylation</keyword>
<name>D5CTZ9_SIDLE</name>
<evidence type="ECO:0000313" key="12">
    <source>
        <dbReference type="EMBL" id="ADE12311.1"/>
    </source>
</evidence>
<evidence type="ECO:0000256" key="8">
    <source>
        <dbReference type="ARBA" id="ARBA00023136"/>
    </source>
</evidence>
<gene>
    <name evidence="12" type="ordered locus">Slit_2083</name>
</gene>
<reference evidence="12 13" key="1">
    <citation type="submission" date="2010-03" db="EMBL/GenBank/DDBJ databases">
        <title>Complete sequence of Sideroxydans lithotrophicus ES-1.</title>
        <authorList>
            <consortium name="US DOE Joint Genome Institute"/>
            <person name="Lucas S."/>
            <person name="Copeland A."/>
            <person name="Lapidus A."/>
            <person name="Cheng J.-F."/>
            <person name="Bruce D."/>
            <person name="Goodwin L."/>
            <person name="Pitluck S."/>
            <person name="Munk A.C."/>
            <person name="Detter J.C."/>
            <person name="Han C."/>
            <person name="Tapia R."/>
            <person name="Larimer F."/>
            <person name="Land M."/>
            <person name="Hauser L."/>
            <person name="Kyrpides N."/>
            <person name="Ivanova N."/>
            <person name="Emerson D."/>
            <person name="Woyke T."/>
        </authorList>
    </citation>
    <scope>NUCLEOTIDE SEQUENCE [LARGE SCALE GENOMIC DNA]</scope>
    <source>
        <strain evidence="12 13">ES-1</strain>
    </source>
</reference>
<evidence type="ECO:0000256" key="6">
    <source>
        <dbReference type="ARBA" id="ARBA00022692"/>
    </source>
</evidence>
<keyword evidence="8" id="KW-0472">Membrane</keyword>
<keyword evidence="5" id="KW-0997">Cell inner membrane</keyword>
<dbReference type="GO" id="GO:0015628">
    <property type="term" value="P:protein secretion by the type II secretion system"/>
    <property type="evidence" value="ECO:0007669"/>
    <property type="project" value="InterPro"/>
</dbReference>
<evidence type="ECO:0000256" key="5">
    <source>
        <dbReference type="ARBA" id="ARBA00022519"/>
    </source>
</evidence>
<evidence type="ECO:0000256" key="10">
    <source>
        <dbReference type="ARBA" id="ARBA00030775"/>
    </source>
</evidence>
<evidence type="ECO:0000259" key="11">
    <source>
        <dbReference type="Pfam" id="PF12019"/>
    </source>
</evidence>
<dbReference type="eggNOG" id="COG4970">
    <property type="taxonomic scope" value="Bacteria"/>
</dbReference>
<protein>
    <recommendedName>
        <fullName evidence="2">Type II secretion system protein H</fullName>
    </recommendedName>
    <alternativeName>
        <fullName evidence="10">General secretion pathway protein H</fullName>
    </alternativeName>
</protein>
<dbReference type="Pfam" id="PF12019">
    <property type="entry name" value="GspH"/>
    <property type="match status" value="1"/>
</dbReference>
<dbReference type="Gene3D" id="3.30.700.10">
    <property type="entry name" value="Glycoprotein, Type 4 Pilin"/>
    <property type="match status" value="1"/>
</dbReference>
<dbReference type="STRING" id="580332.Slit_2083"/>
<comment type="subcellular location">
    <subcellularLocation>
        <location evidence="1">Cell inner membrane</location>
        <topology evidence="1">Single-pass membrane protein</topology>
    </subcellularLocation>
</comment>
<dbReference type="SUPFAM" id="SSF54523">
    <property type="entry name" value="Pili subunits"/>
    <property type="match status" value="1"/>
</dbReference>
<evidence type="ECO:0000256" key="2">
    <source>
        <dbReference type="ARBA" id="ARBA00021549"/>
    </source>
</evidence>
<evidence type="ECO:0000256" key="9">
    <source>
        <dbReference type="ARBA" id="ARBA00025772"/>
    </source>
</evidence>
<dbReference type="HOGENOM" id="CLU_084761_5_0_4"/>
<keyword evidence="6" id="KW-0812">Transmembrane</keyword>
<comment type="similarity">
    <text evidence="9">Belongs to the GSP H family.</text>
</comment>
<dbReference type="KEGG" id="slt:Slit_2083"/>